<dbReference type="Gene3D" id="3.90.1170.40">
    <property type="entry name" value="Molybdopterin biosynthesis MoaE subunit"/>
    <property type="match status" value="1"/>
</dbReference>
<gene>
    <name evidence="1" type="ORF">METZ01_LOCUS262076</name>
</gene>
<reference evidence="1" key="1">
    <citation type="submission" date="2018-05" db="EMBL/GenBank/DDBJ databases">
        <authorList>
            <person name="Lanie J.A."/>
            <person name="Ng W.-L."/>
            <person name="Kazmierczak K.M."/>
            <person name="Andrzejewski T.M."/>
            <person name="Davidsen T.M."/>
            <person name="Wayne K.J."/>
            <person name="Tettelin H."/>
            <person name="Glass J.I."/>
            <person name="Rusch D."/>
            <person name="Podicherti R."/>
            <person name="Tsui H.-C.T."/>
            <person name="Winkler M.E."/>
        </authorList>
    </citation>
    <scope>NUCLEOTIDE SEQUENCE</scope>
</reference>
<evidence type="ECO:0000313" key="1">
    <source>
        <dbReference type="EMBL" id="SVC09222.1"/>
    </source>
</evidence>
<dbReference type="CDD" id="cd00756">
    <property type="entry name" value="MoaE"/>
    <property type="match status" value="1"/>
</dbReference>
<sequence>MSDGMGAVVTFHGVVRGMEDGEDITTIDYEANEEMALHQFGLIFDALEERWPVEKVRLVHRLGVVPVNEISLRVEVIAPHRAEAFEACQFLINEM</sequence>
<proteinExistence type="predicted"/>
<organism evidence="1">
    <name type="scientific">marine metagenome</name>
    <dbReference type="NCBI Taxonomy" id="408172"/>
    <lineage>
        <taxon>unclassified sequences</taxon>
        <taxon>metagenomes</taxon>
        <taxon>ecological metagenomes</taxon>
    </lineage>
</organism>
<feature type="non-terminal residue" evidence="1">
    <location>
        <position position="95"/>
    </location>
</feature>
<dbReference type="PANTHER" id="PTHR23404">
    <property type="entry name" value="MOLYBDOPTERIN SYNTHASE RELATED"/>
    <property type="match status" value="1"/>
</dbReference>
<dbReference type="AlphaFoldDB" id="A0A382JCZ2"/>
<protein>
    <recommendedName>
        <fullName evidence="2">Molybdopterin synthase catalytic subunit</fullName>
    </recommendedName>
</protein>
<dbReference type="Pfam" id="PF02391">
    <property type="entry name" value="MoaE"/>
    <property type="match status" value="1"/>
</dbReference>
<accession>A0A382JCZ2</accession>
<name>A0A382JCZ2_9ZZZZ</name>
<dbReference type="GO" id="GO:0006777">
    <property type="term" value="P:Mo-molybdopterin cofactor biosynthetic process"/>
    <property type="evidence" value="ECO:0007669"/>
    <property type="project" value="InterPro"/>
</dbReference>
<dbReference type="InterPro" id="IPR003448">
    <property type="entry name" value="Mopterin_biosynth_MoaE"/>
</dbReference>
<dbReference type="EMBL" id="UINC01073099">
    <property type="protein sequence ID" value="SVC09222.1"/>
    <property type="molecule type" value="Genomic_DNA"/>
</dbReference>
<dbReference type="SUPFAM" id="SSF54690">
    <property type="entry name" value="Molybdopterin synthase subunit MoaE"/>
    <property type="match status" value="1"/>
</dbReference>
<dbReference type="InterPro" id="IPR036563">
    <property type="entry name" value="MoaE_sf"/>
</dbReference>
<evidence type="ECO:0008006" key="2">
    <source>
        <dbReference type="Google" id="ProtNLM"/>
    </source>
</evidence>